<dbReference type="InterPro" id="IPR036280">
    <property type="entry name" value="Multihaem_cyt_sf"/>
</dbReference>
<keyword evidence="1 2" id="KW-0732">Signal</keyword>
<dbReference type="PANTHER" id="PTHR35038:SF8">
    <property type="entry name" value="C-TYPE POLYHEME CYTOCHROME OMCC"/>
    <property type="match status" value="1"/>
</dbReference>
<feature type="chain" id="PRO_5032478772" evidence="2">
    <location>
        <begin position="32"/>
        <end position="847"/>
    </location>
</feature>
<dbReference type="PANTHER" id="PTHR35038">
    <property type="entry name" value="DISSIMILATORY SULFITE REDUCTASE SIRA"/>
    <property type="match status" value="1"/>
</dbReference>
<protein>
    <submittedName>
        <fullName evidence="4">OmcA/MtrC family decaheme c-type cytochrome</fullName>
    </submittedName>
</protein>
<evidence type="ECO:0000259" key="3">
    <source>
        <dbReference type="Pfam" id="PF22113"/>
    </source>
</evidence>
<dbReference type="InterPro" id="IPR051829">
    <property type="entry name" value="Multiheme_Cytochr_ET"/>
</dbReference>
<evidence type="ECO:0000313" key="4">
    <source>
        <dbReference type="EMBL" id="NDY95710.1"/>
    </source>
</evidence>
<organism evidence="4 5">
    <name type="scientific">Wenzhouxiangella limi</name>
    <dbReference type="NCBI Taxonomy" id="2707351"/>
    <lineage>
        <taxon>Bacteria</taxon>
        <taxon>Pseudomonadati</taxon>
        <taxon>Pseudomonadota</taxon>
        <taxon>Gammaproteobacteria</taxon>
        <taxon>Chromatiales</taxon>
        <taxon>Wenzhouxiangellaceae</taxon>
        <taxon>Wenzhouxiangella</taxon>
    </lineage>
</organism>
<gene>
    <name evidence="4" type="ORF">G3I74_08225</name>
</gene>
<dbReference type="Gene3D" id="3.90.10.10">
    <property type="entry name" value="Cytochrome C3"/>
    <property type="match status" value="1"/>
</dbReference>
<dbReference type="Gene3D" id="1.10.720.180">
    <property type="match status" value="1"/>
</dbReference>
<dbReference type="InterPro" id="IPR020014">
    <property type="entry name" value="Decahaem_cyt-c_OmcA/MtrC"/>
</dbReference>
<evidence type="ECO:0000256" key="1">
    <source>
        <dbReference type="ARBA" id="ARBA00022729"/>
    </source>
</evidence>
<feature type="domain" description="Outer membrane cytochrome MtrC/MtrF-like" evidence="3">
    <location>
        <begin position="256"/>
        <end position="411"/>
    </location>
</feature>
<sequence length="847" mass="90506">MITQYARNWARLGTVCGAALAVLLFSASAFAESSDRGELREQARPAATERVQGAQGVAVSEEEQRFYKGMPDSFREVYDPEGKLPVEEPVDARLERIGDRTRLPEEVRPFIVDVTFDGAVPTLFFEVADENGAGVADIESVRIGVTAVKLAPGSDGKTDHWQGYFYRDDNGVTDAQVSTYGGGTLENLGGGNYSFTLDVGLDEVSDIPFEPQLTHRMGIELRNVEILGQQLSNSQSGDSWFEIQPATGETEGIPTRRIATQENCVGCHASEEFSFHGGPRKTVEYCVTCHTDGDIDGGTGNSISFTTMVHAIHSPELQDEPYAVVGFGDRLHSYEGVTYPQDVRNCTTCHSPDNEATPQAEWVDDRGTAEQCASCHTNLAFDDTGLTNGNRQHAAGAQPNSTCAACHSKAGLMESNLEAHVIPSQAAAKRFQYNVLEVTNTSEGDSPVVTFSVTDPTNDDAPYDMTTHPAFSGSGEASVNISFVWPNADFTNVANDDGTDVTGRPVAQARRIAVAPGSGFELPTGVFDNGDGTYTLDSSMLNPPIVIPSTTPALGSGSILMEGHPAGDFSGQVGVFEDSVPVTSALVPFAINDEEPAARRVVVSLEKCQDCHNVNDGLAFHGGNRADNNEACASCHNPNSTDLYRRPADPDGVANGVSEATVDGLEEATVNYAYMIHAIHAPEVRETEYTAYGFGGTPHSYGEVTYPKRDGDCLACHVEGTYYGAPEGALGTTVNSGATVLEETPQFFLGAAEYAPSEEVATNWNDDNKFSPQAAACVACHDSEIAVEHMSVRGEGGISFGNSFLDNPDPFDDPDTQERINNAGPENCVFCHGQGAFADVDEAHGLK</sequence>
<dbReference type="EMBL" id="JAAGSC010000040">
    <property type="protein sequence ID" value="NDY95710.1"/>
    <property type="molecule type" value="Genomic_DNA"/>
</dbReference>
<dbReference type="Proteomes" id="UP000484885">
    <property type="component" value="Unassembled WGS sequence"/>
</dbReference>
<dbReference type="InterPro" id="IPR054337">
    <property type="entry name" value="Mtrc-MtrF-like_dom_II/IV"/>
</dbReference>
<dbReference type="SUPFAM" id="SSF48695">
    <property type="entry name" value="Multiheme cytochromes"/>
    <property type="match status" value="1"/>
</dbReference>
<comment type="caution">
    <text evidence="4">The sequence shown here is derived from an EMBL/GenBank/DDBJ whole genome shotgun (WGS) entry which is preliminary data.</text>
</comment>
<proteinExistence type="predicted"/>
<dbReference type="GO" id="GO:0016491">
    <property type="term" value="F:oxidoreductase activity"/>
    <property type="evidence" value="ECO:0007669"/>
    <property type="project" value="TreeGrafter"/>
</dbReference>
<keyword evidence="5" id="KW-1185">Reference proteome</keyword>
<evidence type="ECO:0000313" key="5">
    <source>
        <dbReference type="Proteomes" id="UP000484885"/>
    </source>
</evidence>
<accession>A0A845V0H3</accession>
<feature type="signal peptide" evidence="2">
    <location>
        <begin position="1"/>
        <end position="31"/>
    </location>
</feature>
<dbReference type="NCBIfam" id="TIGR03507">
    <property type="entry name" value="decahem_SO1788"/>
    <property type="match status" value="1"/>
</dbReference>
<evidence type="ECO:0000256" key="2">
    <source>
        <dbReference type="SAM" id="SignalP"/>
    </source>
</evidence>
<feature type="domain" description="Outer membrane cytochrome MtrC/MtrF-like" evidence="3">
    <location>
        <begin position="600"/>
        <end position="845"/>
    </location>
</feature>
<reference evidence="4 5" key="1">
    <citation type="submission" date="2020-02" db="EMBL/GenBank/DDBJ databases">
        <authorList>
            <person name="Zhang X.-Y."/>
        </authorList>
    </citation>
    <scope>NUCLEOTIDE SEQUENCE [LARGE SCALE GENOMIC DNA]</scope>
    <source>
        <strain evidence="4 5">C33</strain>
    </source>
</reference>
<dbReference type="AlphaFoldDB" id="A0A845V0H3"/>
<dbReference type="RefSeq" id="WP_164211099.1">
    <property type="nucleotide sequence ID" value="NZ_JAAGSC010000040.1"/>
</dbReference>
<dbReference type="Pfam" id="PF22113">
    <property type="entry name" value="Mtrc-MtrF_II-IV_dom"/>
    <property type="match status" value="2"/>
</dbReference>
<name>A0A845V0H3_9GAMM</name>